<protein>
    <submittedName>
        <fullName evidence="2">Uncharacterized protein</fullName>
    </submittedName>
</protein>
<sequence>MESERLSDLVSWPLLALGIVLTLIGVSPLLTAAAIMAGLMPKPETMQIGGMFLSAAFFLATGLPALFSFVLREKALSRTLARVAGGLLLIFALTFPFTLAINVPFFIPLFFYVSGATGIWALLRSK</sequence>
<evidence type="ECO:0000313" key="3">
    <source>
        <dbReference type="Proteomes" id="UP000460298"/>
    </source>
</evidence>
<keyword evidence="1" id="KW-0472">Membrane</keyword>
<feature type="transmembrane region" description="Helical" evidence="1">
    <location>
        <begin position="105"/>
        <end position="123"/>
    </location>
</feature>
<dbReference type="EMBL" id="WBUI01000003">
    <property type="protein sequence ID" value="KAB2934234.1"/>
    <property type="molecule type" value="Genomic_DNA"/>
</dbReference>
<comment type="caution">
    <text evidence="2">The sequence shown here is derived from an EMBL/GenBank/DDBJ whole genome shotgun (WGS) entry which is preliminary data.</text>
</comment>
<evidence type="ECO:0000313" key="2">
    <source>
        <dbReference type="EMBL" id="KAB2934234.1"/>
    </source>
</evidence>
<organism evidence="2 3">
    <name type="scientific">Leptonema illini</name>
    <dbReference type="NCBI Taxonomy" id="183"/>
    <lineage>
        <taxon>Bacteria</taxon>
        <taxon>Pseudomonadati</taxon>
        <taxon>Spirochaetota</taxon>
        <taxon>Spirochaetia</taxon>
        <taxon>Leptospirales</taxon>
        <taxon>Leptospiraceae</taxon>
        <taxon>Leptonema</taxon>
    </lineage>
</organism>
<feature type="transmembrane region" description="Helical" evidence="1">
    <location>
        <begin position="46"/>
        <end position="67"/>
    </location>
</feature>
<keyword evidence="1" id="KW-0812">Transmembrane</keyword>
<gene>
    <name evidence="2" type="ORF">F9K24_04205</name>
</gene>
<dbReference type="Proteomes" id="UP000460298">
    <property type="component" value="Unassembled WGS sequence"/>
</dbReference>
<accession>A0A833H3I0</accession>
<proteinExistence type="predicted"/>
<name>A0A833H3I0_9LEPT</name>
<feature type="transmembrane region" description="Helical" evidence="1">
    <location>
        <begin position="79"/>
        <end position="99"/>
    </location>
</feature>
<evidence type="ECO:0000256" key="1">
    <source>
        <dbReference type="SAM" id="Phobius"/>
    </source>
</evidence>
<dbReference type="AlphaFoldDB" id="A0A833H3I0"/>
<keyword evidence="1" id="KW-1133">Transmembrane helix</keyword>
<reference evidence="2 3" key="1">
    <citation type="submission" date="2019-10" db="EMBL/GenBank/DDBJ databases">
        <title>Extracellular Electron Transfer in a Candidatus Methanoperedens spp. Enrichment Culture.</title>
        <authorList>
            <person name="Berger S."/>
            <person name="Rangel Shaw D."/>
            <person name="Berben T."/>
            <person name="In 'T Zandt M."/>
            <person name="Frank J."/>
            <person name="Reimann J."/>
            <person name="Jetten M.S.M."/>
            <person name="Welte C.U."/>
        </authorList>
    </citation>
    <scope>NUCLEOTIDE SEQUENCE [LARGE SCALE GENOMIC DNA]</scope>
    <source>
        <strain evidence="2">SB12</strain>
    </source>
</reference>
<feature type="transmembrane region" description="Helical" evidence="1">
    <location>
        <begin position="12"/>
        <end position="40"/>
    </location>
</feature>